<dbReference type="PANTHER" id="PTHR35871">
    <property type="entry name" value="EXPRESSED PROTEIN"/>
    <property type="match status" value="1"/>
</dbReference>
<proteinExistence type="predicted"/>
<dbReference type="InterPro" id="IPR036397">
    <property type="entry name" value="RNaseH_sf"/>
</dbReference>
<dbReference type="EMBL" id="CAJOBH010074900">
    <property type="protein sequence ID" value="CAF4489363.1"/>
    <property type="molecule type" value="Genomic_DNA"/>
</dbReference>
<evidence type="ECO:0000313" key="1">
    <source>
        <dbReference type="EMBL" id="CAF1371452.1"/>
    </source>
</evidence>
<sequence length="597" mass="69954">MPKLPRRRSHSRNVQISLRRLHLLDKAVDHSNESSTESDDEEMKMNEDSFDMSKNYNDQVTLNDISDIFELCKNNSSYKFISVLLYMSLRHFKITWRDCDLFMKEIGALSSQTCQKWTDIFISGDFNQFCTDNRGGKHIDDFYEGFPDLELEAKLFAVERCRNKSADFTAWDLANFVDQKYYEITKITKDKNANFVRSIQSCRLDLRRWGFRFDSNTKRPYFEGHERPEIVTHRETLIKYFLEKKDHFYTISNDENPLWILPSKDSPSVLIFHDESTFRSGEVSPKRWLFNNNAPLFSKGRGRSVMISDYLVMHPSGPFLTLSDKEYQQALVLYPELADDVDDVTYVEKTATASIKVGYDSYFDNLTILAQFERLFKLLQFKSEFKHHNIEVIVDNATTHTAKPYSLSDFGKSIGTRCTTDTIEYVDSQGQLQTIDCFFKSGPNNGLSKGLLEISKELNVKLPPKVKLEQLREILANHPAFKVISRLEQLANKYNVKIHFLPKFHCELNPIEGVWCYQKQFIRKNTDQTYKQMLKLIPQSREIFTTRQVHLKLFRRFWRTLHAYSDGQTYEQVLKSFYGSFCSATVQSHRRITNTNL</sequence>
<reference evidence="1" key="1">
    <citation type="submission" date="2021-02" db="EMBL/GenBank/DDBJ databases">
        <authorList>
            <person name="Nowell W R."/>
        </authorList>
    </citation>
    <scope>NUCLEOTIDE SEQUENCE</scope>
</reference>
<dbReference type="PANTHER" id="PTHR35871:SF1">
    <property type="entry name" value="CXC1-LIKE CYSTEINE CLUSTER ASSOCIATED WITH KDZ TRANSPOSASES DOMAIN-CONTAINING PROTEIN"/>
    <property type="match status" value="1"/>
</dbReference>
<dbReference type="Proteomes" id="UP000681967">
    <property type="component" value="Unassembled WGS sequence"/>
</dbReference>
<dbReference type="Gene3D" id="3.30.420.10">
    <property type="entry name" value="Ribonuclease H-like superfamily/Ribonuclease H"/>
    <property type="match status" value="1"/>
</dbReference>
<comment type="caution">
    <text evidence="1">The sequence shown here is derived from an EMBL/GenBank/DDBJ whole genome shotgun (WGS) entry which is preliminary data.</text>
</comment>
<dbReference type="Proteomes" id="UP000663855">
    <property type="component" value="Unassembled WGS sequence"/>
</dbReference>
<protein>
    <submittedName>
        <fullName evidence="1">Uncharacterized protein</fullName>
    </submittedName>
</protein>
<organism evidence="1 3">
    <name type="scientific">Rotaria magnacalcarata</name>
    <dbReference type="NCBI Taxonomy" id="392030"/>
    <lineage>
        <taxon>Eukaryota</taxon>
        <taxon>Metazoa</taxon>
        <taxon>Spiralia</taxon>
        <taxon>Gnathifera</taxon>
        <taxon>Rotifera</taxon>
        <taxon>Eurotatoria</taxon>
        <taxon>Bdelloidea</taxon>
        <taxon>Philodinida</taxon>
        <taxon>Philodinidae</taxon>
        <taxon>Rotaria</taxon>
    </lineage>
</organism>
<dbReference type="GO" id="GO:0003676">
    <property type="term" value="F:nucleic acid binding"/>
    <property type="evidence" value="ECO:0007669"/>
    <property type="project" value="InterPro"/>
</dbReference>
<dbReference type="AlphaFoldDB" id="A0A815IUZ7"/>
<evidence type="ECO:0000313" key="2">
    <source>
        <dbReference type="EMBL" id="CAF4489363.1"/>
    </source>
</evidence>
<dbReference type="EMBL" id="CAJNOV010009572">
    <property type="protein sequence ID" value="CAF1371452.1"/>
    <property type="molecule type" value="Genomic_DNA"/>
</dbReference>
<gene>
    <name evidence="2" type="ORF">BYL167_LOCUS35497</name>
    <name evidence="1" type="ORF">CJN711_LOCUS20464</name>
</gene>
<name>A0A815IUZ7_9BILA</name>
<evidence type="ECO:0000313" key="3">
    <source>
        <dbReference type="Proteomes" id="UP000663855"/>
    </source>
</evidence>
<accession>A0A815IUZ7</accession>